<dbReference type="AlphaFoldDB" id="A0A0N9HP95"/>
<protein>
    <submittedName>
        <fullName evidence="2">Uncharacterized protein</fullName>
    </submittedName>
</protein>
<feature type="compositionally biased region" description="Polar residues" evidence="1">
    <location>
        <begin position="1"/>
        <end position="11"/>
    </location>
</feature>
<proteinExistence type="predicted"/>
<dbReference type="Proteomes" id="UP000063699">
    <property type="component" value="Chromosome"/>
</dbReference>
<feature type="region of interest" description="Disordered" evidence="1">
    <location>
        <begin position="1"/>
        <end position="24"/>
    </location>
</feature>
<dbReference type="RefSeq" id="WP_054288205.1">
    <property type="nucleotide sequence ID" value="NZ_CP012752.1"/>
</dbReference>
<name>A0A0N9HP95_9PSEU</name>
<evidence type="ECO:0000313" key="2">
    <source>
        <dbReference type="EMBL" id="ALG06229.1"/>
    </source>
</evidence>
<evidence type="ECO:0000313" key="3">
    <source>
        <dbReference type="Proteomes" id="UP000063699"/>
    </source>
</evidence>
<evidence type="ECO:0000256" key="1">
    <source>
        <dbReference type="SAM" id="MobiDB-lite"/>
    </source>
</evidence>
<organism evidence="2 3">
    <name type="scientific">Kibdelosporangium phytohabitans</name>
    <dbReference type="NCBI Taxonomy" id="860235"/>
    <lineage>
        <taxon>Bacteria</taxon>
        <taxon>Bacillati</taxon>
        <taxon>Actinomycetota</taxon>
        <taxon>Actinomycetes</taxon>
        <taxon>Pseudonocardiales</taxon>
        <taxon>Pseudonocardiaceae</taxon>
        <taxon>Kibdelosporangium</taxon>
    </lineage>
</organism>
<gene>
    <name evidence="2" type="ORF">AOZ06_04165</name>
</gene>
<keyword evidence="3" id="KW-1185">Reference proteome</keyword>
<dbReference type="EMBL" id="CP012752">
    <property type="protein sequence ID" value="ALG06229.1"/>
    <property type="molecule type" value="Genomic_DNA"/>
</dbReference>
<reference evidence="2 3" key="1">
    <citation type="submission" date="2015-07" db="EMBL/GenBank/DDBJ databases">
        <title>Genome sequencing of Kibdelosporangium phytohabitans.</title>
        <authorList>
            <person name="Qin S."/>
            <person name="Xing K."/>
        </authorList>
    </citation>
    <scope>NUCLEOTIDE SEQUENCE [LARGE SCALE GENOMIC DNA]</scope>
    <source>
        <strain evidence="2 3">KLBMP1111</strain>
    </source>
</reference>
<dbReference type="KEGG" id="kphy:AOZ06_04165"/>
<accession>A0A0N9HP95</accession>
<sequence length="62" mass="5953">MTDQPSLNDTSKLPGDLGDTVGDASSGISGLVNSVISAGSGGTVTQGMVDQASKIKSATGNG</sequence>